<dbReference type="EMBL" id="WNKS01000022">
    <property type="protein sequence ID" value="MTV32827.1"/>
    <property type="molecule type" value="Genomic_DNA"/>
</dbReference>
<dbReference type="Proteomes" id="UP000439113">
    <property type="component" value="Unassembled WGS sequence"/>
</dbReference>
<sequence length="360" mass="40103">MRIAQIAPLMESVPPKRYGGTERIVSYLTEELVRAGHEVTLFASADSLTGSELRPMCDMGLRLAPSPKDPIASHLLMLEEVRRGALDFDIIHVHVDLLHYALLRDHAARSLTTMHGRLDMPLLVRMHELFDEFPLVSISEHQRNPIPDANWVGTVHHGLPLNLLPFSARDDGYLAFLGRISPEKRPDRAIEIAVRAGAPLKIAAKIDPADIEYWEQTIQPLVKAAPNVEYIGEIDEREKALFLGGARALLFPIDWPEPFGLVMIEAMACGAPVIAYQHGSVPEVIEDGVTGFLVKSIDEAVKRVDDVRSLDRAAIRRTFERRFSSARMASDYVAIYQRMITLGKPKSRIQAVNGLCNAIL</sequence>
<dbReference type="InterPro" id="IPR028098">
    <property type="entry name" value="Glyco_trans_4-like_N"/>
</dbReference>
<evidence type="ECO:0000259" key="2">
    <source>
        <dbReference type="Pfam" id="PF13439"/>
    </source>
</evidence>
<name>A0A6N8DQY9_RHOAC</name>
<dbReference type="OrthoDB" id="9801573at2"/>
<dbReference type="AlphaFoldDB" id="A0A6N8DQY9"/>
<evidence type="ECO:0000313" key="3">
    <source>
        <dbReference type="EMBL" id="MTV32827.1"/>
    </source>
</evidence>
<dbReference type="SUPFAM" id="SSF53756">
    <property type="entry name" value="UDP-Glycosyltransferase/glycogen phosphorylase"/>
    <property type="match status" value="1"/>
</dbReference>
<gene>
    <name evidence="3" type="ORF">GJ654_17755</name>
</gene>
<feature type="domain" description="Glycosyl transferase family 1" evidence="1">
    <location>
        <begin position="170"/>
        <end position="307"/>
    </location>
</feature>
<dbReference type="PANTHER" id="PTHR12526:SF595">
    <property type="entry name" value="BLL5217 PROTEIN"/>
    <property type="match status" value="1"/>
</dbReference>
<keyword evidence="3" id="KW-0808">Transferase</keyword>
<dbReference type="PANTHER" id="PTHR12526">
    <property type="entry name" value="GLYCOSYLTRANSFERASE"/>
    <property type="match status" value="1"/>
</dbReference>
<dbReference type="RefSeq" id="WP_155447510.1">
    <property type="nucleotide sequence ID" value="NZ_JAOQNR010000021.1"/>
</dbReference>
<feature type="domain" description="Glycosyltransferase subfamily 4-like N-terminal" evidence="2">
    <location>
        <begin position="18"/>
        <end position="119"/>
    </location>
</feature>
<accession>A0A6N8DQY9</accession>
<dbReference type="Gene3D" id="3.40.50.2000">
    <property type="entry name" value="Glycogen Phosphorylase B"/>
    <property type="match status" value="2"/>
</dbReference>
<dbReference type="CDD" id="cd03802">
    <property type="entry name" value="GT4_AviGT4-like"/>
    <property type="match status" value="1"/>
</dbReference>
<protein>
    <submittedName>
        <fullName evidence="3">Glycosyltransferase</fullName>
    </submittedName>
</protein>
<comment type="caution">
    <text evidence="3">The sequence shown here is derived from an EMBL/GenBank/DDBJ whole genome shotgun (WGS) entry which is preliminary data.</text>
</comment>
<organism evidence="3 4">
    <name type="scientific">Rhodoblastus acidophilus</name>
    <name type="common">Rhodopseudomonas acidophila</name>
    <dbReference type="NCBI Taxonomy" id="1074"/>
    <lineage>
        <taxon>Bacteria</taxon>
        <taxon>Pseudomonadati</taxon>
        <taxon>Pseudomonadota</taxon>
        <taxon>Alphaproteobacteria</taxon>
        <taxon>Hyphomicrobiales</taxon>
        <taxon>Rhodoblastaceae</taxon>
        <taxon>Rhodoblastus</taxon>
    </lineage>
</organism>
<dbReference type="GO" id="GO:0016757">
    <property type="term" value="F:glycosyltransferase activity"/>
    <property type="evidence" value="ECO:0007669"/>
    <property type="project" value="InterPro"/>
</dbReference>
<dbReference type="Pfam" id="PF00534">
    <property type="entry name" value="Glycos_transf_1"/>
    <property type="match status" value="1"/>
</dbReference>
<evidence type="ECO:0000313" key="4">
    <source>
        <dbReference type="Proteomes" id="UP000439113"/>
    </source>
</evidence>
<reference evidence="3 4" key="1">
    <citation type="submission" date="2019-11" db="EMBL/GenBank/DDBJ databases">
        <title>Whole-genome sequence of a Rhodoblastus acidophilus DSM 142.</title>
        <authorList>
            <person name="Kyndt J.A."/>
            <person name="Meyer T.E."/>
        </authorList>
    </citation>
    <scope>NUCLEOTIDE SEQUENCE [LARGE SCALE GENOMIC DNA]</scope>
    <source>
        <strain evidence="3 4">DSM 142</strain>
    </source>
</reference>
<evidence type="ECO:0000259" key="1">
    <source>
        <dbReference type="Pfam" id="PF00534"/>
    </source>
</evidence>
<dbReference type="Pfam" id="PF13439">
    <property type="entry name" value="Glyco_transf_4"/>
    <property type="match status" value="1"/>
</dbReference>
<proteinExistence type="predicted"/>
<dbReference type="InterPro" id="IPR001296">
    <property type="entry name" value="Glyco_trans_1"/>
</dbReference>